<evidence type="ECO:0000313" key="1">
    <source>
        <dbReference type="EMBL" id="KKK44536.1"/>
    </source>
</evidence>
<dbReference type="AlphaFoldDB" id="A0A0F8Y8N5"/>
<sequence>MGVSGFPIKAIASGLFDQDESWFNTAEASFTAVFQSGSRATFPVSNLFGFKVGQT</sequence>
<protein>
    <submittedName>
        <fullName evidence="1">Uncharacterized protein</fullName>
    </submittedName>
</protein>
<reference evidence="1" key="1">
    <citation type="journal article" date="2015" name="Nature">
        <title>Complex archaea that bridge the gap between prokaryotes and eukaryotes.</title>
        <authorList>
            <person name="Spang A."/>
            <person name="Saw J.H."/>
            <person name="Jorgensen S.L."/>
            <person name="Zaremba-Niedzwiedzka K."/>
            <person name="Martijn J."/>
            <person name="Lind A.E."/>
            <person name="van Eijk R."/>
            <person name="Schleper C."/>
            <person name="Guy L."/>
            <person name="Ettema T.J."/>
        </authorList>
    </citation>
    <scope>NUCLEOTIDE SEQUENCE</scope>
</reference>
<proteinExistence type="predicted"/>
<organism evidence="1">
    <name type="scientific">marine sediment metagenome</name>
    <dbReference type="NCBI Taxonomy" id="412755"/>
    <lineage>
        <taxon>unclassified sequences</taxon>
        <taxon>metagenomes</taxon>
        <taxon>ecological metagenomes</taxon>
    </lineage>
</organism>
<accession>A0A0F8Y8N5</accession>
<dbReference type="EMBL" id="LAZR01070171">
    <property type="protein sequence ID" value="KKK44536.1"/>
    <property type="molecule type" value="Genomic_DNA"/>
</dbReference>
<comment type="caution">
    <text evidence="1">The sequence shown here is derived from an EMBL/GenBank/DDBJ whole genome shotgun (WGS) entry which is preliminary data.</text>
</comment>
<feature type="non-terminal residue" evidence="1">
    <location>
        <position position="55"/>
    </location>
</feature>
<gene>
    <name evidence="1" type="ORF">LCGC14_3166960</name>
</gene>
<name>A0A0F8Y8N5_9ZZZZ</name>